<dbReference type="InterPro" id="IPR011032">
    <property type="entry name" value="GroES-like_sf"/>
</dbReference>
<evidence type="ECO:0000256" key="3">
    <source>
        <dbReference type="ARBA" id="ARBA00023002"/>
    </source>
</evidence>
<evidence type="ECO:0000256" key="2">
    <source>
        <dbReference type="ARBA" id="ARBA00022833"/>
    </source>
</evidence>
<name>A0ABN6E2B8_9BACT</name>
<dbReference type="PANTHER" id="PTHR43401">
    <property type="entry name" value="L-THREONINE 3-DEHYDROGENASE"/>
    <property type="match status" value="1"/>
</dbReference>
<comment type="similarity">
    <text evidence="4">Belongs to the zinc-containing alcohol dehydrogenase family.</text>
</comment>
<reference evidence="6 7" key="2">
    <citation type="journal article" date="2021" name="Int. J. Syst. Evol. Microbiol.">
        <title>Isolation and Polyphasic Characterization of Desulfuromonas versatilis sp. Nov., an Electrogenic Bacteria Capable of Versatile Metabolism Isolated from a Graphene Oxide-Reducing Enrichment Culture.</title>
        <authorList>
            <person name="Xie L."/>
            <person name="Yoshida N."/>
            <person name="Ishii S."/>
            <person name="Meng L."/>
        </authorList>
    </citation>
    <scope>NUCLEOTIDE SEQUENCE [LARGE SCALE GENOMIC DNA]</scope>
    <source>
        <strain evidence="6 7">NIT-T3</strain>
    </source>
</reference>
<dbReference type="RefSeq" id="WP_221249695.1">
    <property type="nucleotide sequence ID" value="NZ_AP024355.1"/>
</dbReference>
<dbReference type="EMBL" id="AP024355">
    <property type="protein sequence ID" value="BCR06322.1"/>
    <property type="molecule type" value="Genomic_DNA"/>
</dbReference>
<keyword evidence="3" id="KW-0560">Oxidoreductase</keyword>
<evidence type="ECO:0000313" key="6">
    <source>
        <dbReference type="EMBL" id="BCR06322.1"/>
    </source>
</evidence>
<dbReference type="InterPro" id="IPR036291">
    <property type="entry name" value="NAD(P)-bd_dom_sf"/>
</dbReference>
<dbReference type="PROSITE" id="PS00059">
    <property type="entry name" value="ADH_ZINC"/>
    <property type="match status" value="1"/>
</dbReference>
<dbReference type="SMART" id="SM00829">
    <property type="entry name" value="PKS_ER"/>
    <property type="match status" value="1"/>
</dbReference>
<dbReference type="SUPFAM" id="SSF51735">
    <property type="entry name" value="NAD(P)-binding Rossmann-fold domains"/>
    <property type="match status" value="1"/>
</dbReference>
<accession>A0ABN6E2B8</accession>
<dbReference type="Proteomes" id="UP001319827">
    <property type="component" value="Chromosome"/>
</dbReference>
<dbReference type="PANTHER" id="PTHR43401:SF2">
    <property type="entry name" value="L-THREONINE 3-DEHYDROGENASE"/>
    <property type="match status" value="1"/>
</dbReference>
<keyword evidence="7" id="KW-1185">Reference proteome</keyword>
<evidence type="ECO:0000259" key="5">
    <source>
        <dbReference type="SMART" id="SM00829"/>
    </source>
</evidence>
<organism evidence="6 7">
    <name type="scientific">Desulfuromonas versatilis</name>
    <dbReference type="NCBI Taxonomy" id="2802975"/>
    <lineage>
        <taxon>Bacteria</taxon>
        <taxon>Pseudomonadati</taxon>
        <taxon>Thermodesulfobacteriota</taxon>
        <taxon>Desulfuromonadia</taxon>
        <taxon>Desulfuromonadales</taxon>
        <taxon>Desulfuromonadaceae</taxon>
        <taxon>Desulfuromonas</taxon>
    </lineage>
</organism>
<dbReference type="Pfam" id="PF00107">
    <property type="entry name" value="ADH_zinc_N"/>
    <property type="match status" value="1"/>
</dbReference>
<dbReference type="InterPro" id="IPR002328">
    <property type="entry name" value="ADH_Zn_CS"/>
</dbReference>
<dbReference type="SUPFAM" id="SSF50129">
    <property type="entry name" value="GroES-like"/>
    <property type="match status" value="1"/>
</dbReference>
<dbReference type="Gene3D" id="3.40.50.720">
    <property type="entry name" value="NAD(P)-binding Rossmann-like Domain"/>
    <property type="match status" value="1"/>
</dbReference>
<proteinExistence type="inferred from homology"/>
<dbReference type="InterPro" id="IPR013149">
    <property type="entry name" value="ADH-like_C"/>
</dbReference>
<gene>
    <name evidence="6" type="ORF">DESUT3_33910</name>
</gene>
<keyword evidence="1 4" id="KW-0479">Metal-binding</keyword>
<evidence type="ECO:0000313" key="7">
    <source>
        <dbReference type="Proteomes" id="UP001319827"/>
    </source>
</evidence>
<comment type="cofactor">
    <cofactor evidence="4">
        <name>Zn(2+)</name>
        <dbReference type="ChEBI" id="CHEBI:29105"/>
    </cofactor>
</comment>
<feature type="domain" description="Enoyl reductase (ER)" evidence="5">
    <location>
        <begin position="10"/>
        <end position="339"/>
    </location>
</feature>
<reference evidence="6 7" key="1">
    <citation type="journal article" date="2016" name="C (Basel)">
        <title>Selective Growth of and Electricity Production by Marine Exoelectrogenic Bacteria in Self-Aggregated Hydrogel of Microbially Reduced Graphene Oxide.</title>
        <authorList>
            <person name="Yoshida N."/>
            <person name="Goto Y."/>
            <person name="Miyata Y."/>
        </authorList>
    </citation>
    <scope>NUCLEOTIDE SEQUENCE [LARGE SCALE GENOMIC DNA]</scope>
    <source>
        <strain evidence="6 7">NIT-T3</strain>
    </source>
</reference>
<dbReference type="InterPro" id="IPR013154">
    <property type="entry name" value="ADH-like_N"/>
</dbReference>
<evidence type="ECO:0000256" key="1">
    <source>
        <dbReference type="ARBA" id="ARBA00022723"/>
    </source>
</evidence>
<dbReference type="Pfam" id="PF08240">
    <property type="entry name" value="ADH_N"/>
    <property type="match status" value="1"/>
</dbReference>
<protein>
    <submittedName>
        <fullName evidence="6">Sorbitol dehydrogenase</fullName>
    </submittedName>
</protein>
<dbReference type="InterPro" id="IPR050129">
    <property type="entry name" value="Zn_alcohol_dh"/>
</dbReference>
<dbReference type="InterPro" id="IPR020843">
    <property type="entry name" value="ER"/>
</dbReference>
<keyword evidence="2 4" id="KW-0862">Zinc</keyword>
<evidence type="ECO:0000256" key="4">
    <source>
        <dbReference type="RuleBase" id="RU361277"/>
    </source>
</evidence>
<dbReference type="Gene3D" id="3.90.180.10">
    <property type="entry name" value="Medium-chain alcohol dehydrogenases, catalytic domain"/>
    <property type="match status" value="1"/>
</dbReference>
<sequence>MKTYVLAAPGVIQCHEGPSPVPGPGELLLQVRAALTCGTDLKTWRRGHPKIPLPSPFGHEFSGTVAAVGEGVTAFGPGDAVMAVHTAPCGECFYCRAGQENLCESIMETKVLGAFAEQILLPAHIVARNVFHKPPQLSFEEAAFLEPLACVVYGCTVQPLRPEQTLVIIGAGPIGLLFLLLAKARGVKRVIVTGRREGRLELARRLGAELAINVDREDAIPRILQLTEGRGADQVIECTGRPEVWEATLQMVRKGGRVLLFGGCPSGTRVSFDTGRLHYDEITLDGVFHFTPAAVAEARELLVSGAIDVAPLISERLPLGRLEQALQRLQRGEGLKYALIPED</sequence>